<feature type="region of interest" description="Disordered" evidence="1">
    <location>
        <begin position="1"/>
        <end position="70"/>
    </location>
</feature>
<proteinExistence type="predicted"/>
<sequence>MFKRQDWKLLHNANSSGSSSDDDDTSSSGSDLSEDSDAEHSDGSSTESGSGGASSESNEEELPSASDIKAEHVIKAWTGSDTEGWRFKKHVRKLQRWPRGAFAPLQLASEAAKVTEEGETHAERLARIKAEVALL</sequence>
<name>A0A699YLL1_HAELA</name>
<feature type="compositionally biased region" description="Low complexity" evidence="1">
    <location>
        <begin position="43"/>
        <end position="56"/>
    </location>
</feature>
<dbReference type="Proteomes" id="UP000485058">
    <property type="component" value="Unassembled WGS sequence"/>
</dbReference>
<accession>A0A699YLL1</accession>
<reference evidence="2 3" key="1">
    <citation type="submission" date="2020-02" db="EMBL/GenBank/DDBJ databases">
        <title>Draft genome sequence of Haematococcus lacustris strain NIES-144.</title>
        <authorList>
            <person name="Morimoto D."/>
            <person name="Nakagawa S."/>
            <person name="Yoshida T."/>
            <person name="Sawayama S."/>
        </authorList>
    </citation>
    <scope>NUCLEOTIDE SEQUENCE [LARGE SCALE GENOMIC DNA]</scope>
    <source>
        <strain evidence="2 3">NIES-144</strain>
    </source>
</reference>
<dbReference type="EMBL" id="BLLF01000062">
    <property type="protein sequence ID" value="GFH06909.1"/>
    <property type="molecule type" value="Genomic_DNA"/>
</dbReference>
<comment type="caution">
    <text evidence="2">The sequence shown here is derived from an EMBL/GenBank/DDBJ whole genome shotgun (WGS) entry which is preliminary data.</text>
</comment>
<dbReference type="AlphaFoldDB" id="A0A699YLL1"/>
<organism evidence="2 3">
    <name type="scientific">Haematococcus lacustris</name>
    <name type="common">Green alga</name>
    <name type="synonym">Haematococcus pluvialis</name>
    <dbReference type="NCBI Taxonomy" id="44745"/>
    <lineage>
        <taxon>Eukaryota</taxon>
        <taxon>Viridiplantae</taxon>
        <taxon>Chlorophyta</taxon>
        <taxon>core chlorophytes</taxon>
        <taxon>Chlorophyceae</taxon>
        <taxon>CS clade</taxon>
        <taxon>Chlamydomonadales</taxon>
        <taxon>Haematococcaceae</taxon>
        <taxon>Haematococcus</taxon>
    </lineage>
</organism>
<evidence type="ECO:0000313" key="2">
    <source>
        <dbReference type="EMBL" id="GFH06909.1"/>
    </source>
</evidence>
<protein>
    <submittedName>
        <fullName evidence="2">Uncharacterized protein</fullName>
    </submittedName>
</protein>
<evidence type="ECO:0000256" key="1">
    <source>
        <dbReference type="SAM" id="MobiDB-lite"/>
    </source>
</evidence>
<keyword evidence="3" id="KW-1185">Reference proteome</keyword>
<evidence type="ECO:0000313" key="3">
    <source>
        <dbReference type="Proteomes" id="UP000485058"/>
    </source>
</evidence>
<gene>
    <name evidence="2" type="ORF">HaLaN_01628</name>
</gene>
<feature type="non-terminal residue" evidence="2">
    <location>
        <position position="135"/>
    </location>
</feature>